<dbReference type="AlphaFoldDB" id="A0A2W7N653"/>
<name>A0A2W7N653_9RHOB</name>
<sequence length="206" mass="22351">MAGDDLATLTTRLRTLAEAGPRRLAAIAGPPGAGKSTLAEALHAALEESHPGQSAILPMDGFHLDDGLLAARGDLARKGAPHTFDLDGFRITLERLARDDAPVIVPVFDRALEISRGGARMIGPERRLLIVEGNYLLLDLPGWADLRETFDLTVFLDVPYEVLRARLAERWASLPPDVAMAKLEANDLPNARLVLERSGPADIRLR</sequence>
<dbReference type="SUPFAM" id="SSF52540">
    <property type="entry name" value="P-loop containing nucleoside triphosphate hydrolases"/>
    <property type="match status" value="1"/>
</dbReference>
<accession>A0A2W7N653</accession>
<dbReference type="OrthoDB" id="1550976at2"/>
<dbReference type="EMBL" id="QKZL01000016">
    <property type="protein sequence ID" value="PZX13777.1"/>
    <property type="molecule type" value="Genomic_DNA"/>
</dbReference>
<dbReference type="RefSeq" id="WP_111538194.1">
    <property type="nucleotide sequence ID" value="NZ_QKZL01000016.1"/>
</dbReference>
<evidence type="ECO:0000313" key="2">
    <source>
        <dbReference type="Proteomes" id="UP000248916"/>
    </source>
</evidence>
<keyword evidence="1" id="KW-0808">Transferase</keyword>
<dbReference type="Gene3D" id="3.40.50.300">
    <property type="entry name" value="P-loop containing nucleotide triphosphate hydrolases"/>
    <property type="match status" value="1"/>
</dbReference>
<proteinExistence type="predicted"/>
<comment type="caution">
    <text evidence="1">The sequence shown here is derived from an EMBL/GenBank/DDBJ whole genome shotgun (WGS) entry which is preliminary data.</text>
</comment>
<gene>
    <name evidence="1" type="ORF">LX81_03111</name>
</gene>
<keyword evidence="2" id="KW-1185">Reference proteome</keyword>
<protein>
    <submittedName>
        <fullName evidence="1">Pantothenate kinase</fullName>
    </submittedName>
</protein>
<reference evidence="1 2" key="1">
    <citation type="submission" date="2018-06" db="EMBL/GenBank/DDBJ databases">
        <title>Genomic Encyclopedia of Archaeal and Bacterial Type Strains, Phase II (KMG-II): from individual species to whole genera.</title>
        <authorList>
            <person name="Goeker M."/>
        </authorList>
    </citation>
    <scope>NUCLEOTIDE SEQUENCE [LARGE SCALE GENOMIC DNA]</scope>
    <source>
        <strain evidence="1 2">DSM 22009</strain>
    </source>
</reference>
<keyword evidence="1" id="KW-0418">Kinase</keyword>
<dbReference type="InterPro" id="IPR027417">
    <property type="entry name" value="P-loop_NTPase"/>
</dbReference>
<organism evidence="1 2">
    <name type="scientific">Palleronia aestuarii</name>
    <dbReference type="NCBI Taxonomy" id="568105"/>
    <lineage>
        <taxon>Bacteria</taxon>
        <taxon>Pseudomonadati</taxon>
        <taxon>Pseudomonadota</taxon>
        <taxon>Alphaproteobacteria</taxon>
        <taxon>Rhodobacterales</taxon>
        <taxon>Roseobacteraceae</taxon>
        <taxon>Palleronia</taxon>
    </lineage>
</organism>
<dbReference type="GO" id="GO:0016301">
    <property type="term" value="F:kinase activity"/>
    <property type="evidence" value="ECO:0007669"/>
    <property type="project" value="UniProtKB-KW"/>
</dbReference>
<evidence type="ECO:0000313" key="1">
    <source>
        <dbReference type="EMBL" id="PZX13777.1"/>
    </source>
</evidence>
<dbReference type="PANTHER" id="PTHR10285">
    <property type="entry name" value="URIDINE KINASE"/>
    <property type="match status" value="1"/>
</dbReference>
<dbReference type="NCBIfam" id="NF006746">
    <property type="entry name" value="PRK09270.1-5"/>
    <property type="match status" value="1"/>
</dbReference>
<dbReference type="Proteomes" id="UP000248916">
    <property type="component" value="Unassembled WGS sequence"/>
</dbReference>